<organism evidence="5">
    <name type="scientific">Lotharella globosa</name>
    <dbReference type="NCBI Taxonomy" id="91324"/>
    <lineage>
        <taxon>Eukaryota</taxon>
        <taxon>Sar</taxon>
        <taxon>Rhizaria</taxon>
        <taxon>Cercozoa</taxon>
        <taxon>Chlorarachniophyceae</taxon>
        <taxon>Lotharella</taxon>
    </lineage>
</organism>
<accession>A0A6U3DWB6</accession>
<feature type="coiled-coil region" evidence="1">
    <location>
        <begin position="67"/>
        <end position="101"/>
    </location>
</feature>
<dbReference type="InterPro" id="IPR036020">
    <property type="entry name" value="WW_dom_sf"/>
</dbReference>
<gene>
    <name evidence="5" type="ORF">LGLO00237_LOCUS16395</name>
</gene>
<dbReference type="AlphaFoldDB" id="A0A6U3DWB6"/>
<keyword evidence="3" id="KW-1133">Transmembrane helix</keyword>
<dbReference type="SUPFAM" id="SSF51045">
    <property type="entry name" value="WW domain"/>
    <property type="match status" value="1"/>
</dbReference>
<feature type="transmembrane region" description="Helical" evidence="3">
    <location>
        <begin position="6"/>
        <end position="27"/>
    </location>
</feature>
<proteinExistence type="predicted"/>
<dbReference type="PROSITE" id="PS01159">
    <property type="entry name" value="WW_DOMAIN_1"/>
    <property type="match status" value="1"/>
</dbReference>
<evidence type="ECO:0000256" key="2">
    <source>
        <dbReference type="SAM" id="MobiDB-lite"/>
    </source>
</evidence>
<reference evidence="5" key="1">
    <citation type="submission" date="2021-01" db="EMBL/GenBank/DDBJ databases">
        <authorList>
            <person name="Corre E."/>
            <person name="Pelletier E."/>
            <person name="Niang G."/>
            <person name="Scheremetjew M."/>
            <person name="Finn R."/>
            <person name="Kale V."/>
            <person name="Holt S."/>
            <person name="Cochrane G."/>
            <person name="Meng A."/>
            <person name="Brown T."/>
            <person name="Cohen L."/>
        </authorList>
    </citation>
    <scope>NUCLEOTIDE SEQUENCE</scope>
    <source>
        <strain evidence="5">CCCM811</strain>
    </source>
</reference>
<protein>
    <recommendedName>
        <fullName evidence="4">WW domain-containing protein</fullName>
    </recommendedName>
</protein>
<dbReference type="PROSITE" id="PS50020">
    <property type="entry name" value="WW_DOMAIN_2"/>
    <property type="match status" value="1"/>
</dbReference>
<dbReference type="InterPro" id="IPR001202">
    <property type="entry name" value="WW_dom"/>
</dbReference>
<keyword evidence="3" id="KW-0812">Transmembrane</keyword>
<name>A0A6U3DWB6_9EUKA</name>
<evidence type="ECO:0000259" key="4">
    <source>
        <dbReference type="PROSITE" id="PS50020"/>
    </source>
</evidence>
<dbReference type="CDD" id="cd00201">
    <property type="entry name" value="WW"/>
    <property type="match status" value="1"/>
</dbReference>
<feature type="region of interest" description="Disordered" evidence="2">
    <location>
        <begin position="257"/>
        <end position="289"/>
    </location>
</feature>
<feature type="coiled-coil region" evidence="1">
    <location>
        <begin position="216"/>
        <end position="243"/>
    </location>
</feature>
<keyword evidence="1" id="KW-0175">Coiled coil</keyword>
<evidence type="ECO:0000313" key="5">
    <source>
        <dbReference type="EMBL" id="CAE0664790.1"/>
    </source>
</evidence>
<sequence>MGSVHPRAITISAVVGGAAAVVWITWARGRDPETKTRGGNVDRAPSNEVDERLMSVVSKYNALLTKDKRNKERLQGAEQEIERLRRKVDEATRISERVLKEAQESTESQGRRSNIVEDLTKSMTSVASEGSQDHTSTGLEVLPDIWIGYVDEKTGCMYYYNPGKGETSWTEPEGERNKILIHYDAVEAMQYASGQEAATQCKDQMQHLQQRSLDLLKAEQKRVSELQAELKKVRTESKQLQKLVILQRRHEAALEEALGKIQSPHPATPANRQSSDDSKKGESVGTLRRSSSLTDLNSLYDLVQEAFIQSEVREKTLEALNDLWIEYEDTQGNYYWFNPGVNRRALRRPTGNTVLIHSEAVKSVGGNDPKHERLRARLDHWKGCSTRAPFVA</sequence>
<keyword evidence="3" id="KW-0472">Membrane</keyword>
<dbReference type="Gene3D" id="2.20.70.10">
    <property type="match status" value="1"/>
</dbReference>
<dbReference type="EMBL" id="HBIV01022781">
    <property type="protein sequence ID" value="CAE0664790.1"/>
    <property type="molecule type" value="Transcribed_RNA"/>
</dbReference>
<feature type="domain" description="WW" evidence="4">
    <location>
        <begin position="140"/>
        <end position="174"/>
    </location>
</feature>
<evidence type="ECO:0000256" key="3">
    <source>
        <dbReference type="SAM" id="Phobius"/>
    </source>
</evidence>
<evidence type="ECO:0000256" key="1">
    <source>
        <dbReference type="SAM" id="Coils"/>
    </source>
</evidence>
<dbReference type="SMART" id="SM00456">
    <property type="entry name" value="WW"/>
    <property type="match status" value="2"/>
</dbReference>